<proteinExistence type="inferred from homology"/>
<evidence type="ECO:0000256" key="3">
    <source>
        <dbReference type="ARBA" id="ARBA00023125"/>
    </source>
</evidence>
<comment type="similarity">
    <text evidence="1">Belongs to the SorC transcriptional regulatory family.</text>
</comment>
<dbReference type="OrthoDB" id="58802at2"/>
<keyword evidence="2" id="KW-0805">Transcription regulation</keyword>
<sequence length="317" mass="35231">MDEEKLLIRIAEMYYQEDKNQSQISKELNIHRTTISRLLKRSREEGIVKISINYDLSETYSLEQALEQQFGLHKAIVVPIAIEASIQQKEQVIGKAAADYLFEQLETGMNVGFSWGHSLASMVNEMGHTESKDIVCLPMIGGPSGKLASEYHVNTIAYTASKKMGAKALMIDAPAIPETLELKEALMKNAFNQKLLQLWEQLDIAVFGIGSPHLSKKDIWQAFYGKDILSELAERDIAGDIVSHFFNSAGLPIASELDDRIIGITIDQLRETPIKIGIAESKEKAQSIVAALKGQLLTTLVTTEETAKEILAQSRKK</sequence>
<protein>
    <submittedName>
        <fullName evidence="6">Cro/Cl family transcriptional regulator</fullName>
    </submittedName>
</protein>
<evidence type="ECO:0000313" key="7">
    <source>
        <dbReference type="Proteomes" id="UP000094469"/>
    </source>
</evidence>
<dbReference type="Pfam" id="PF13384">
    <property type="entry name" value="HTH_23"/>
    <property type="match status" value="1"/>
</dbReference>
<dbReference type="PANTHER" id="PTHR34294:SF1">
    <property type="entry name" value="TRANSCRIPTIONAL REGULATOR LSRR"/>
    <property type="match status" value="1"/>
</dbReference>
<evidence type="ECO:0000256" key="1">
    <source>
        <dbReference type="ARBA" id="ARBA00010466"/>
    </source>
</evidence>
<evidence type="ECO:0000313" key="6">
    <source>
        <dbReference type="EMBL" id="OEG21877.1"/>
    </source>
</evidence>
<dbReference type="GO" id="GO:0030246">
    <property type="term" value="F:carbohydrate binding"/>
    <property type="evidence" value="ECO:0007669"/>
    <property type="project" value="InterPro"/>
</dbReference>
<keyword evidence="7" id="KW-1185">Reference proteome</keyword>
<evidence type="ECO:0000256" key="4">
    <source>
        <dbReference type="ARBA" id="ARBA00023163"/>
    </source>
</evidence>
<dbReference type="InterPro" id="IPR007324">
    <property type="entry name" value="Sugar-bd_dom_put"/>
</dbReference>
<comment type="caution">
    <text evidence="6">The sequence shown here is derived from an EMBL/GenBank/DDBJ whole genome shotgun (WGS) entry which is preliminary data.</text>
</comment>
<reference evidence="7" key="1">
    <citation type="submission" date="2016-09" db="EMBL/GenBank/DDBJ databases">
        <authorList>
            <person name="Gulvik C.A."/>
        </authorList>
    </citation>
    <scope>NUCLEOTIDE SEQUENCE [LARGE SCALE GENOMIC DNA]</scope>
    <source>
        <strain evidence="7">LMG 26676</strain>
    </source>
</reference>
<dbReference type="Gene3D" id="3.40.50.1360">
    <property type="match status" value="1"/>
</dbReference>
<dbReference type="RefSeq" id="WP_069640859.1">
    <property type="nucleotide sequence ID" value="NZ_JAFBEZ010000004.1"/>
</dbReference>
<name>A0A1E5HAA6_9ENTE</name>
<dbReference type="Proteomes" id="UP000094469">
    <property type="component" value="Unassembled WGS sequence"/>
</dbReference>
<dbReference type="EMBL" id="MIKC01000038">
    <property type="protein sequence ID" value="OEG21877.1"/>
    <property type="molecule type" value="Genomic_DNA"/>
</dbReference>
<dbReference type="PANTHER" id="PTHR34294">
    <property type="entry name" value="TRANSCRIPTIONAL REGULATOR-RELATED"/>
    <property type="match status" value="1"/>
</dbReference>
<feature type="domain" description="Sugar-binding" evidence="5">
    <location>
        <begin position="56"/>
        <end position="312"/>
    </location>
</feature>
<dbReference type="SUPFAM" id="SSF46689">
    <property type="entry name" value="Homeodomain-like"/>
    <property type="match status" value="1"/>
</dbReference>
<evidence type="ECO:0000256" key="2">
    <source>
        <dbReference type="ARBA" id="ARBA00023015"/>
    </source>
</evidence>
<keyword evidence="4" id="KW-0804">Transcription</keyword>
<organism evidence="6 7">
    <name type="scientific">Enterococcus ureilyticus</name>
    <dbReference type="NCBI Taxonomy" id="1131292"/>
    <lineage>
        <taxon>Bacteria</taxon>
        <taxon>Bacillati</taxon>
        <taxon>Bacillota</taxon>
        <taxon>Bacilli</taxon>
        <taxon>Lactobacillales</taxon>
        <taxon>Enterococcaceae</taxon>
        <taxon>Enterococcus</taxon>
    </lineage>
</organism>
<dbReference type="InterPro" id="IPR037171">
    <property type="entry name" value="NagB/RpiA_transferase-like"/>
</dbReference>
<keyword evidence="3" id="KW-0238">DNA-binding</keyword>
<dbReference type="STRING" id="1131292.BCR24_06220"/>
<dbReference type="GO" id="GO:0003677">
    <property type="term" value="F:DNA binding"/>
    <property type="evidence" value="ECO:0007669"/>
    <property type="project" value="UniProtKB-KW"/>
</dbReference>
<dbReference type="Pfam" id="PF04198">
    <property type="entry name" value="Sugar-bind"/>
    <property type="match status" value="1"/>
</dbReference>
<dbReference type="AlphaFoldDB" id="A0A1E5HAA6"/>
<dbReference type="Gene3D" id="1.10.10.60">
    <property type="entry name" value="Homeodomain-like"/>
    <property type="match status" value="1"/>
</dbReference>
<dbReference type="InterPro" id="IPR009057">
    <property type="entry name" value="Homeodomain-like_sf"/>
</dbReference>
<accession>A0A1E5HAA6</accession>
<dbReference type="SUPFAM" id="SSF100950">
    <property type="entry name" value="NagB/RpiA/CoA transferase-like"/>
    <property type="match status" value="1"/>
</dbReference>
<dbReference type="InterPro" id="IPR051054">
    <property type="entry name" value="SorC_transcr_regulators"/>
</dbReference>
<gene>
    <name evidence="6" type="ORF">BCR24_06220</name>
</gene>
<evidence type="ECO:0000259" key="5">
    <source>
        <dbReference type="Pfam" id="PF04198"/>
    </source>
</evidence>